<dbReference type="InterPro" id="IPR011032">
    <property type="entry name" value="GroES-like_sf"/>
</dbReference>
<protein>
    <submittedName>
        <fullName evidence="8">Aryl-alcohol dehydrogenase</fullName>
    </submittedName>
</protein>
<organism evidence="8 9">
    <name type="scientific">Erysipelothrix larvae</name>
    <dbReference type="NCBI Taxonomy" id="1514105"/>
    <lineage>
        <taxon>Bacteria</taxon>
        <taxon>Bacillati</taxon>
        <taxon>Bacillota</taxon>
        <taxon>Erysipelotrichia</taxon>
        <taxon>Erysipelotrichales</taxon>
        <taxon>Erysipelotrichaceae</taxon>
        <taxon>Erysipelothrix</taxon>
    </lineage>
</organism>
<dbReference type="InterPro" id="IPR013154">
    <property type="entry name" value="ADH-like_N"/>
</dbReference>
<name>A0A0X8GYI2_9FIRM</name>
<keyword evidence="4" id="KW-0560">Oxidoreductase</keyword>
<dbReference type="Gene3D" id="3.90.180.10">
    <property type="entry name" value="Medium-chain alcohol dehydrogenases, catalytic domain"/>
    <property type="match status" value="1"/>
</dbReference>
<dbReference type="GO" id="GO:0046294">
    <property type="term" value="P:formaldehyde catabolic process"/>
    <property type="evidence" value="ECO:0007669"/>
    <property type="project" value="TreeGrafter"/>
</dbReference>
<dbReference type="GO" id="GO:0008270">
    <property type="term" value="F:zinc ion binding"/>
    <property type="evidence" value="ECO:0007669"/>
    <property type="project" value="InterPro"/>
</dbReference>
<evidence type="ECO:0000256" key="3">
    <source>
        <dbReference type="ARBA" id="ARBA00022833"/>
    </source>
</evidence>
<proteinExistence type="inferred from homology"/>
<dbReference type="InterPro" id="IPR020843">
    <property type="entry name" value="ER"/>
</dbReference>
<evidence type="ECO:0000256" key="5">
    <source>
        <dbReference type="ARBA" id="ARBA00023027"/>
    </source>
</evidence>
<dbReference type="Proteomes" id="UP000063781">
    <property type="component" value="Chromosome"/>
</dbReference>
<dbReference type="GO" id="GO:0051903">
    <property type="term" value="F:S-(hydroxymethyl)glutathione dehydrogenase [NAD(P)+] activity"/>
    <property type="evidence" value="ECO:0007669"/>
    <property type="project" value="TreeGrafter"/>
</dbReference>
<evidence type="ECO:0000256" key="6">
    <source>
        <dbReference type="RuleBase" id="RU361277"/>
    </source>
</evidence>
<dbReference type="Pfam" id="PF08240">
    <property type="entry name" value="ADH_N"/>
    <property type="match status" value="1"/>
</dbReference>
<dbReference type="Pfam" id="PF00107">
    <property type="entry name" value="ADH_zinc_N"/>
    <property type="match status" value="1"/>
</dbReference>
<comment type="cofactor">
    <cofactor evidence="1 6">
        <name>Zn(2+)</name>
        <dbReference type="ChEBI" id="CHEBI:29105"/>
    </cofactor>
</comment>
<dbReference type="RefSeq" id="WP_067630601.1">
    <property type="nucleotide sequence ID" value="NZ_CP013213.1"/>
</dbReference>
<dbReference type="AlphaFoldDB" id="A0A0X8GYI2"/>
<dbReference type="EMBL" id="CP013213">
    <property type="protein sequence ID" value="AMC92764.1"/>
    <property type="molecule type" value="Genomic_DNA"/>
</dbReference>
<evidence type="ECO:0000256" key="2">
    <source>
        <dbReference type="ARBA" id="ARBA00022723"/>
    </source>
</evidence>
<dbReference type="STRING" id="1514105.AOC36_01805"/>
<keyword evidence="2 6" id="KW-0479">Metal-binding</keyword>
<gene>
    <name evidence="8" type="ORF">AOC36_01805</name>
</gene>
<dbReference type="PANTHER" id="PTHR43880">
    <property type="entry name" value="ALCOHOL DEHYDROGENASE"/>
    <property type="match status" value="1"/>
</dbReference>
<evidence type="ECO:0000256" key="4">
    <source>
        <dbReference type="ARBA" id="ARBA00023002"/>
    </source>
</evidence>
<dbReference type="InterPro" id="IPR013149">
    <property type="entry name" value="ADH-like_C"/>
</dbReference>
<dbReference type="CDD" id="cd08278">
    <property type="entry name" value="benzyl_alcohol_DH"/>
    <property type="match status" value="1"/>
</dbReference>
<keyword evidence="5" id="KW-0520">NAD</keyword>
<evidence type="ECO:0000256" key="1">
    <source>
        <dbReference type="ARBA" id="ARBA00001947"/>
    </source>
</evidence>
<evidence type="ECO:0000313" key="8">
    <source>
        <dbReference type="EMBL" id="AMC92764.1"/>
    </source>
</evidence>
<dbReference type="InterPro" id="IPR002328">
    <property type="entry name" value="ADH_Zn_CS"/>
</dbReference>
<keyword evidence="3 6" id="KW-0862">Zinc</keyword>
<dbReference type="PROSITE" id="PS00059">
    <property type="entry name" value="ADH_ZINC"/>
    <property type="match status" value="1"/>
</dbReference>
<evidence type="ECO:0000259" key="7">
    <source>
        <dbReference type="SMART" id="SM00829"/>
    </source>
</evidence>
<feature type="domain" description="Enoyl reductase (ER)" evidence="7">
    <location>
        <begin position="12"/>
        <end position="362"/>
    </location>
</feature>
<dbReference type="KEGG" id="erl:AOC36_01805"/>
<dbReference type="SUPFAM" id="SSF51735">
    <property type="entry name" value="NAD(P)-binding Rossmann-fold domains"/>
    <property type="match status" value="1"/>
</dbReference>
<reference evidence="8 9" key="1">
    <citation type="submission" date="2015-10" db="EMBL/GenBank/DDBJ databases">
        <title>Erysipelothrix larvae sp. LV19 isolated from the larval gut of the rhinoceros beetle, Trypoxylus dichotomus.</title>
        <authorList>
            <person name="Lim S."/>
            <person name="Kim B.-C."/>
        </authorList>
    </citation>
    <scope>NUCLEOTIDE SEQUENCE [LARGE SCALE GENOMIC DNA]</scope>
    <source>
        <strain evidence="8 9">LV19</strain>
    </source>
</reference>
<dbReference type="SUPFAM" id="SSF50129">
    <property type="entry name" value="GroES-like"/>
    <property type="match status" value="1"/>
</dbReference>
<dbReference type="InterPro" id="IPR036291">
    <property type="entry name" value="NAD(P)-bd_dom_sf"/>
</dbReference>
<dbReference type="SMART" id="SM00829">
    <property type="entry name" value="PKS_ER"/>
    <property type="match status" value="1"/>
</dbReference>
<dbReference type="FunFam" id="3.40.50.720:FF:000003">
    <property type="entry name" value="S-(hydroxymethyl)glutathione dehydrogenase"/>
    <property type="match status" value="1"/>
</dbReference>
<dbReference type="OrthoDB" id="9787435at2"/>
<sequence>MRVKAAVTWDAGAPFVLEDVELDQPKATEVLVEVVATGVCATDAGAAGGHMGVPFPIVLGHEASGIVKEVGEAVTYVKPGDHVVVACCLCGTCDNCLTGKPGSCEHIPRLNFGGAMEDGTKRLSKDGHEISTFFGQSTFATYAVTNEKNLIKVDKSLDLELLGPLGCGIVTGSATVLEGLKPKSGSTIAIYGCGAVGLSAVMAAKISGCLKIIAVDINDDRLKLAKELGATDVINSKAQDITEMVRSLTDGKGVHYGVDATGNSMVAKSALAALTNQGELCLIGAGYQEIGIDLNTEFLFGTKKLSGYIAGLVSSKYIVPRLIEYYKQGQFPFDKLVTFYDFEDINQAFEDSKTGITIKPILRIKK</sequence>
<evidence type="ECO:0000313" key="9">
    <source>
        <dbReference type="Proteomes" id="UP000063781"/>
    </source>
</evidence>
<dbReference type="GO" id="GO:0005829">
    <property type="term" value="C:cytosol"/>
    <property type="evidence" value="ECO:0007669"/>
    <property type="project" value="TreeGrafter"/>
</dbReference>
<keyword evidence="9" id="KW-1185">Reference proteome</keyword>
<dbReference type="PANTHER" id="PTHR43880:SF12">
    <property type="entry name" value="ALCOHOL DEHYDROGENASE CLASS-3"/>
    <property type="match status" value="1"/>
</dbReference>
<dbReference type="Gene3D" id="3.40.50.720">
    <property type="entry name" value="NAD(P)-binding Rossmann-like Domain"/>
    <property type="match status" value="1"/>
</dbReference>
<accession>A0A0X8GYI2</accession>
<comment type="similarity">
    <text evidence="6">Belongs to the zinc-containing alcohol dehydrogenase family.</text>
</comment>